<dbReference type="Proteomes" id="UP000218113">
    <property type="component" value="Unassembled WGS sequence"/>
</dbReference>
<dbReference type="GO" id="GO:0003677">
    <property type="term" value="F:DNA binding"/>
    <property type="evidence" value="ECO:0007669"/>
    <property type="project" value="InterPro"/>
</dbReference>
<evidence type="ECO:0000313" key="3">
    <source>
        <dbReference type="EMBL" id="PCI30482.1"/>
    </source>
</evidence>
<evidence type="ECO:0008006" key="5">
    <source>
        <dbReference type="Google" id="ProtNLM"/>
    </source>
</evidence>
<evidence type="ECO:0000313" key="4">
    <source>
        <dbReference type="Proteomes" id="UP000218113"/>
    </source>
</evidence>
<dbReference type="Gene3D" id="3.90.940.10">
    <property type="match status" value="1"/>
</dbReference>
<name>A0A2A4TAB0_9DELT</name>
<dbReference type="GO" id="GO:0003899">
    <property type="term" value="F:DNA-directed RNA polymerase activity"/>
    <property type="evidence" value="ECO:0007669"/>
    <property type="project" value="InterPro"/>
</dbReference>
<dbReference type="AlphaFoldDB" id="A0A2A4TAB0"/>
<dbReference type="InterPro" id="IPR036161">
    <property type="entry name" value="RPB6/omega-like_sf"/>
</dbReference>
<comment type="caution">
    <text evidence="3">The sequence shown here is derived from an EMBL/GenBank/DDBJ whole genome shotgun (WGS) entry which is preliminary data.</text>
</comment>
<keyword evidence="1" id="KW-0240">DNA-directed RNA polymerase</keyword>
<dbReference type="EMBL" id="NVSR01000004">
    <property type="protein sequence ID" value="PCI30482.1"/>
    <property type="molecule type" value="Genomic_DNA"/>
</dbReference>
<sequence>MNYLDLVEEYTREGVVKVSQFDKIHTLVNRAKDLYEGKTSTLRRMDGRKPTAIAQVELNIGLIETNIYDKLEDDDVSTDDDLYAE</sequence>
<reference evidence="4" key="1">
    <citation type="submission" date="2017-08" db="EMBL/GenBank/DDBJ databases">
        <title>A dynamic microbial community with high functional redundancy inhabits the cold, oxic subseafloor aquifer.</title>
        <authorList>
            <person name="Tully B.J."/>
            <person name="Wheat C.G."/>
            <person name="Glazer B.T."/>
            <person name="Huber J.A."/>
        </authorList>
    </citation>
    <scope>NUCLEOTIDE SEQUENCE [LARGE SCALE GENOMIC DNA]</scope>
</reference>
<proteinExistence type="predicted"/>
<evidence type="ECO:0000256" key="2">
    <source>
        <dbReference type="ARBA" id="ARBA00023163"/>
    </source>
</evidence>
<keyword evidence="2" id="KW-0804">Transcription</keyword>
<dbReference type="GO" id="GO:0000428">
    <property type="term" value="C:DNA-directed RNA polymerase complex"/>
    <property type="evidence" value="ECO:0007669"/>
    <property type="project" value="UniProtKB-KW"/>
</dbReference>
<dbReference type="SUPFAM" id="SSF63562">
    <property type="entry name" value="RPB6/omega subunit-like"/>
    <property type="match status" value="1"/>
</dbReference>
<organism evidence="3 4">
    <name type="scientific">SAR324 cluster bacterium</name>
    <dbReference type="NCBI Taxonomy" id="2024889"/>
    <lineage>
        <taxon>Bacteria</taxon>
        <taxon>Deltaproteobacteria</taxon>
        <taxon>SAR324 cluster</taxon>
    </lineage>
</organism>
<accession>A0A2A4TAB0</accession>
<protein>
    <recommendedName>
        <fullName evidence="5">DNA-directed RNA polymerase subunit omega</fullName>
    </recommendedName>
</protein>
<dbReference type="GO" id="GO:0006351">
    <property type="term" value="P:DNA-templated transcription"/>
    <property type="evidence" value="ECO:0007669"/>
    <property type="project" value="InterPro"/>
</dbReference>
<gene>
    <name evidence="3" type="ORF">COB67_01490</name>
</gene>
<evidence type="ECO:0000256" key="1">
    <source>
        <dbReference type="ARBA" id="ARBA00022478"/>
    </source>
</evidence>